<comment type="caution">
    <text evidence="2">The sequence shown here is derived from an EMBL/GenBank/DDBJ whole genome shotgun (WGS) entry which is preliminary data.</text>
</comment>
<dbReference type="NCBIfam" id="NF041390">
    <property type="entry name" value="TadE_Rv3655c"/>
    <property type="match status" value="1"/>
</dbReference>
<accession>A0A545AR99</accession>
<protein>
    <recommendedName>
        <fullName evidence="4">Pilus assembly protein</fullName>
    </recommendedName>
</protein>
<organism evidence="2 3">
    <name type="scientific">Cryptosporangium phraense</name>
    <dbReference type="NCBI Taxonomy" id="2593070"/>
    <lineage>
        <taxon>Bacteria</taxon>
        <taxon>Bacillati</taxon>
        <taxon>Actinomycetota</taxon>
        <taxon>Actinomycetes</taxon>
        <taxon>Cryptosporangiales</taxon>
        <taxon>Cryptosporangiaceae</taxon>
        <taxon>Cryptosporangium</taxon>
    </lineage>
</organism>
<name>A0A545AR99_9ACTN</name>
<evidence type="ECO:0000256" key="1">
    <source>
        <dbReference type="SAM" id="MobiDB-lite"/>
    </source>
</evidence>
<proteinExistence type="predicted"/>
<dbReference type="InParanoid" id="A0A545AR99"/>
<evidence type="ECO:0000313" key="3">
    <source>
        <dbReference type="Proteomes" id="UP000317982"/>
    </source>
</evidence>
<gene>
    <name evidence="2" type="ORF">FL583_17650</name>
</gene>
<dbReference type="AlphaFoldDB" id="A0A545AR99"/>
<keyword evidence="3" id="KW-1185">Reference proteome</keyword>
<sequence>MVVHGLVTGRCAATDQPPHGLCPDADRLPREWYPDADRPPREWYPNADRPPRGCCPGADRPLHGVRGALAPRGARGAALNWSSRRKAAAVVGTVLARLRAIGWRVRRLGAVASGVVRGPGAAVGGAVGSVTAELAAAIPVVVLLLTAGLTALGATTTQLRCVDAARETARAAARGDADPVSVGRRLAPAGASIRVEATEDLVTVTVSAPAVGPLWPGRIDATAVVEPEPPVGG</sequence>
<dbReference type="Proteomes" id="UP000317982">
    <property type="component" value="Unassembled WGS sequence"/>
</dbReference>
<feature type="region of interest" description="Disordered" evidence="1">
    <location>
        <begin position="39"/>
        <end position="58"/>
    </location>
</feature>
<evidence type="ECO:0000313" key="2">
    <source>
        <dbReference type="EMBL" id="TQS43848.1"/>
    </source>
</evidence>
<dbReference type="RefSeq" id="WP_142705759.1">
    <property type="nucleotide sequence ID" value="NZ_VIRS01000011.1"/>
</dbReference>
<reference evidence="2 3" key="1">
    <citation type="submission" date="2019-07" db="EMBL/GenBank/DDBJ databases">
        <title>Cryptosporangium phraense sp. nov., isolated from plant litter.</title>
        <authorList>
            <person name="Suriyachadkun C."/>
        </authorList>
    </citation>
    <scope>NUCLEOTIDE SEQUENCE [LARGE SCALE GENOMIC DNA]</scope>
    <source>
        <strain evidence="2 3">A-T 5661</strain>
    </source>
</reference>
<dbReference type="InterPro" id="IPR049790">
    <property type="entry name" value="Rv3655c/TadE"/>
</dbReference>
<evidence type="ECO:0008006" key="4">
    <source>
        <dbReference type="Google" id="ProtNLM"/>
    </source>
</evidence>
<dbReference type="EMBL" id="VIRS01000011">
    <property type="protein sequence ID" value="TQS43848.1"/>
    <property type="molecule type" value="Genomic_DNA"/>
</dbReference>